<dbReference type="InterPro" id="IPR009057">
    <property type="entry name" value="Homeodomain-like_sf"/>
</dbReference>
<evidence type="ECO:0000256" key="3">
    <source>
        <dbReference type="ARBA" id="ARBA00023163"/>
    </source>
</evidence>
<evidence type="ECO:0000313" key="5">
    <source>
        <dbReference type="EMBL" id="GAA0852633.1"/>
    </source>
</evidence>
<dbReference type="PROSITE" id="PS00041">
    <property type="entry name" value="HTH_ARAC_FAMILY_1"/>
    <property type="match status" value="1"/>
</dbReference>
<evidence type="ECO:0000259" key="4">
    <source>
        <dbReference type="PROSITE" id="PS01124"/>
    </source>
</evidence>
<evidence type="ECO:0000256" key="1">
    <source>
        <dbReference type="ARBA" id="ARBA00023015"/>
    </source>
</evidence>
<keyword evidence="3" id="KW-0804">Transcription</keyword>
<accession>A0ABN1LCS0</accession>
<dbReference type="Pfam" id="PF01965">
    <property type="entry name" value="DJ-1_PfpI"/>
    <property type="match status" value="1"/>
</dbReference>
<dbReference type="InterPro" id="IPR002818">
    <property type="entry name" value="DJ-1/PfpI"/>
</dbReference>
<dbReference type="InterPro" id="IPR018062">
    <property type="entry name" value="HTH_AraC-typ_CS"/>
</dbReference>
<reference evidence="5 6" key="1">
    <citation type="journal article" date="2019" name="Int. J. Syst. Evol. Microbiol.">
        <title>The Global Catalogue of Microorganisms (GCM) 10K type strain sequencing project: providing services to taxonomists for standard genome sequencing and annotation.</title>
        <authorList>
            <consortium name="The Broad Institute Genomics Platform"/>
            <consortium name="The Broad Institute Genome Sequencing Center for Infectious Disease"/>
            <person name="Wu L."/>
            <person name="Ma J."/>
        </authorList>
    </citation>
    <scope>NUCLEOTIDE SEQUENCE [LARGE SCALE GENOMIC DNA]</scope>
    <source>
        <strain evidence="5 6">JCM 15896</strain>
    </source>
</reference>
<dbReference type="PROSITE" id="PS01124">
    <property type="entry name" value="HTH_ARAC_FAMILY_2"/>
    <property type="match status" value="1"/>
</dbReference>
<comment type="caution">
    <text evidence="5">The sequence shown here is derived from an EMBL/GenBank/DDBJ whole genome shotgun (WGS) entry which is preliminary data.</text>
</comment>
<dbReference type="SUPFAM" id="SSF52317">
    <property type="entry name" value="Class I glutamine amidotransferase-like"/>
    <property type="match status" value="1"/>
</dbReference>
<dbReference type="EMBL" id="BAAAFD010000001">
    <property type="protein sequence ID" value="GAA0852633.1"/>
    <property type="molecule type" value="Genomic_DNA"/>
</dbReference>
<dbReference type="InterPro" id="IPR052158">
    <property type="entry name" value="INH-QAR"/>
</dbReference>
<evidence type="ECO:0000256" key="2">
    <source>
        <dbReference type="ARBA" id="ARBA00023125"/>
    </source>
</evidence>
<feature type="domain" description="HTH araC/xylS-type" evidence="4">
    <location>
        <begin position="223"/>
        <end position="321"/>
    </location>
</feature>
<dbReference type="InterPro" id="IPR029062">
    <property type="entry name" value="Class_I_gatase-like"/>
</dbReference>
<protein>
    <submittedName>
        <fullName evidence="5">GlxA family transcriptional regulator</fullName>
    </submittedName>
</protein>
<sequence length="324" mass="36087">MHVVTILGFDQAYASAITGALDLFALAGVTWQRMQGQAPQQIFKVQLASIGNKPIECINHVTIQSQLAIENVDHTDILIVPTIGGKPEEVLSNNRNLLPFIQHFYDTGADIASNCSGAFFLAESGILDNKQATTHWGYAELFEQRYPCVALNSNQLITQDGSIYCSGGGMAWFDLTLLLIERYCGHDVASNTAKAHVMDLSRGSQAAYAQLRSKKYHQDQEVLLLQEWLENHYSQAITLAQLAKRVSMTPRTLLRRFKAATEQTPFAYLQSIRVEAAKKILETQSVSLEAMTNAVGYEDLSSFTRLFKSVTGLSPSQYRKKFIR</sequence>
<dbReference type="RefSeq" id="WP_343855908.1">
    <property type="nucleotide sequence ID" value="NZ_BAAAFD010000001.1"/>
</dbReference>
<proteinExistence type="predicted"/>
<keyword evidence="2" id="KW-0238">DNA-binding</keyword>
<organism evidence="5 6">
    <name type="scientific">Aliiglaciecola litoralis</name>
    <dbReference type="NCBI Taxonomy" id="582857"/>
    <lineage>
        <taxon>Bacteria</taxon>
        <taxon>Pseudomonadati</taxon>
        <taxon>Pseudomonadota</taxon>
        <taxon>Gammaproteobacteria</taxon>
        <taxon>Alteromonadales</taxon>
        <taxon>Alteromonadaceae</taxon>
        <taxon>Aliiglaciecola</taxon>
    </lineage>
</organism>
<dbReference type="PANTHER" id="PTHR43130:SF11">
    <property type="entry name" value="TRANSCRIPTIONAL REGULATORY PROTEIN"/>
    <property type="match status" value="1"/>
</dbReference>
<dbReference type="InterPro" id="IPR018060">
    <property type="entry name" value="HTH_AraC"/>
</dbReference>
<dbReference type="Pfam" id="PF12833">
    <property type="entry name" value="HTH_18"/>
    <property type="match status" value="1"/>
</dbReference>
<dbReference type="Gene3D" id="1.10.10.60">
    <property type="entry name" value="Homeodomain-like"/>
    <property type="match status" value="2"/>
</dbReference>
<gene>
    <name evidence="5" type="ORF">GCM10009114_03130</name>
</gene>
<dbReference type="CDD" id="cd03138">
    <property type="entry name" value="GATase1_AraC_2"/>
    <property type="match status" value="1"/>
</dbReference>
<evidence type="ECO:0000313" key="6">
    <source>
        <dbReference type="Proteomes" id="UP001500359"/>
    </source>
</evidence>
<dbReference type="SUPFAM" id="SSF46689">
    <property type="entry name" value="Homeodomain-like"/>
    <property type="match status" value="2"/>
</dbReference>
<dbReference type="Gene3D" id="3.40.50.880">
    <property type="match status" value="1"/>
</dbReference>
<name>A0ABN1LCS0_9ALTE</name>
<dbReference type="Proteomes" id="UP001500359">
    <property type="component" value="Unassembled WGS sequence"/>
</dbReference>
<dbReference type="SMART" id="SM00342">
    <property type="entry name" value="HTH_ARAC"/>
    <property type="match status" value="1"/>
</dbReference>
<keyword evidence="6" id="KW-1185">Reference proteome</keyword>
<keyword evidence="1" id="KW-0805">Transcription regulation</keyword>
<dbReference type="PANTHER" id="PTHR43130">
    <property type="entry name" value="ARAC-FAMILY TRANSCRIPTIONAL REGULATOR"/>
    <property type="match status" value="1"/>
</dbReference>